<gene>
    <name evidence="1" type="ORF">ARMGADRAFT_1028503</name>
</gene>
<reference evidence="2" key="1">
    <citation type="journal article" date="2017" name="Nat. Ecol. Evol.">
        <title>Genome expansion and lineage-specific genetic innovations in the forest pathogenic fungi Armillaria.</title>
        <authorList>
            <person name="Sipos G."/>
            <person name="Prasanna A.N."/>
            <person name="Walter M.C."/>
            <person name="O'Connor E."/>
            <person name="Balint B."/>
            <person name="Krizsan K."/>
            <person name="Kiss B."/>
            <person name="Hess J."/>
            <person name="Varga T."/>
            <person name="Slot J."/>
            <person name="Riley R."/>
            <person name="Boka B."/>
            <person name="Rigling D."/>
            <person name="Barry K."/>
            <person name="Lee J."/>
            <person name="Mihaltcheva S."/>
            <person name="LaButti K."/>
            <person name="Lipzen A."/>
            <person name="Waldron R."/>
            <person name="Moloney N.M."/>
            <person name="Sperisen C."/>
            <person name="Kredics L."/>
            <person name="Vagvoelgyi C."/>
            <person name="Patrignani A."/>
            <person name="Fitzpatrick D."/>
            <person name="Nagy I."/>
            <person name="Doyle S."/>
            <person name="Anderson J.B."/>
            <person name="Grigoriev I.V."/>
            <person name="Gueldener U."/>
            <person name="Muensterkoetter M."/>
            <person name="Nagy L.G."/>
        </authorList>
    </citation>
    <scope>NUCLEOTIDE SEQUENCE [LARGE SCALE GENOMIC DNA]</scope>
    <source>
        <strain evidence="2">Ar21-2</strain>
    </source>
</reference>
<dbReference type="AlphaFoldDB" id="A0A2H3DMI7"/>
<protein>
    <submittedName>
        <fullName evidence="1">Uncharacterized protein</fullName>
    </submittedName>
</protein>
<evidence type="ECO:0000313" key="1">
    <source>
        <dbReference type="EMBL" id="PBK95074.1"/>
    </source>
</evidence>
<name>A0A2H3DMI7_ARMGA</name>
<proteinExistence type="predicted"/>
<dbReference type="InParanoid" id="A0A2H3DMI7"/>
<evidence type="ECO:0000313" key="2">
    <source>
        <dbReference type="Proteomes" id="UP000217790"/>
    </source>
</evidence>
<dbReference type="OrthoDB" id="2996489at2759"/>
<dbReference type="Proteomes" id="UP000217790">
    <property type="component" value="Unassembled WGS sequence"/>
</dbReference>
<organism evidence="1 2">
    <name type="scientific">Armillaria gallica</name>
    <name type="common">Bulbous honey fungus</name>
    <name type="synonym">Armillaria bulbosa</name>
    <dbReference type="NCBI Taxonomy" id="47427"/>
    <lineage>
        <taxon>Eukaryota</taxon>
        <taxon>Fungi</taxon>
        <taxon>Dikarya</taxon>
        <taxon>Basidiomycota</taxon>
        <taxon>Agaricomycotina</taxon>
        <taxon>Agaricomycetes</taxon>
        <taxon>Agaricomycetidae</taxon>
        <taxon>Agaricales</taxon>
        <taxon>Marasmiineae</taxon>
        <taxon>Physalacriaceae</taxon>
        <taxon>Armillaria</taxon>
    </lineage>
</organism>
<keyword evidence="2" id="KW-1185">Reference proteome</keyword>
<dbReference type="EMBL" id="KZ293652">
    <property type="protein sequence ID" value="PBK95074.1"/>
    <property type="molecule type" value="Genomic_DNA"/>
</dbReference>
<accession>A0A2H3DMI7</accession>
<sequence length="274" mass="31306">MSRVRGALGRSFFEVTKVSDVVSDRIQLALFPRHWIEQCLPHDGEKSGLGQPSKQREAIKHPSSDYISLLYRNSREVKFQLLIGTSDDAVYLVPSDIYKPGLSDTGQTVVTRHVHYHVPHVLCLPVDTVYSDATLDTKKEGIIGIPRIDSHLIFIHRFHFHLIDLSIVPSLQQYFTHMIPLTSVKFDKDLRAHLLPPGTCIADFSAVYATAFRYRAPPYRVLLQDTTVPILRCQDECRTCRKQQNPQDVVKLRICSRYTKEDRKARALYCGEAC</sequence>